<dbReference type="Gene3D" id="3.40.5.30">
    <property type="entry name" value="(Trans)glycosidases - domain 2"/>
    <property type="match status" value="1"/>
</dbReference>
<dbReference type="RefSeq" id="WP_190998740.1">
    <property type="nucleotide sequence ID" value="NZ_JACXSI010000030.1"/>
</dbReference>
<comment type="similarity">
    <text evidence="6">Belongs to the glycosyl hydrolase 18 family.</text>
</comment>
<evidence type="ECO:0000256" key="6">
    <source>
        <dbReference type="RuleBase" id="RU004453"/>
    </source>
</evidence>
<evidence type="ECO:0000256" key="7">
    <source>
        <dbReference type="SAM" id="Phobius"/>
    </source>
</evidence>
<dbReference type="AlphaFoldDB" id="A0A927D0H1"/>
<feature type="domain" description="GH18" evidence="8">
    <location>
        <begin position="65"/>
        <end position="377"/>
    </location>
</feature>
<reference evidence="9" key="1">
    <citation type="submission" date="2020-09" db="EMBL/GenBank/DDBJ databases">
        <title>Bacillus faecalis sp. nov., a moderately halophilic bacterium isolated from cow faeces.</title>
        <authorList>
            <person name="Jiang L."/>
            <person name="Lee J."/>
        </authorList>
    </citation>
    <scope>NUCLEOTIDE SEQUENCE</scope>
    <source>
        <strain evidence="9">AGMB 02131</strain>
    </source>
</reference>
<dbReference type="EMBL" id="JACXSI010000030">
    <property type="protein sequence ID" value="MBD3109200.1"/>
    <property type="molecule type" value="Genomic_DNA"/>
</dbReference>
<keyword evidence="7" id="KW-0812">Transmembrane</keyword>
<dbReference type="InterPro" id="IPR011583">
    <property type="entry name" value="Chitinase_II/V-like_cat"/>
</dbReference>
<gene>
    <name evidence="9" type="ORF">IEO70_12660</name>
</gene>
<sequence length="378" mass="42973">MLNRIFFLSFVIIIVFIGGFFTGKIFTEKRIPITESEPYVLDEEENMTEDPTEEKAADLNINNTNALIAYIQDFRDPEQINYEQLTHIIFSFAHPTADGEVLLSGETAESNLKTIVTKAHEADTKVMLAVGGWSHLYGGESYDYFQVAISNPESRERLVDSLIRLVEQEQLDGIDIDFEHPRSQKDANNLANFTKQLSDRLHPEGRELSIAVHSKINAFTLTETDYVTYEPSTFEYVDHINIMAYDGQWDEGYHAENLSTYIFTEKVALYWRNLFEQYNLPTEKLILGVPFYAQPEEASVKQVSYAAIIENNPNDASNDTISMNGTTYYFNGSETMKRKTKLAMKEGFGGIMAWEAGLDSPGPLSLLSVIYEELFESN</sequence>
<name>A0A927D0H1_9BACI</name>
<keyword evidence="7" id="KW-0472">Membrane</keyword>
<evidence type="ECO:0000256" key="2">
    <source>
        <dbReference type="ARBA" id="ARBA00012729"/>
    </source>
</evidence>
<dbReference type="PANTHER" id="PTHR11177">
    <property type="entry name" value="CHITINASE"/>
    <property type="match status" value="1"/>
</dbReference>
<dbReference type="PROSITE" id="PS51910">
    <property type="entry name" value="GH18_2"/>
    <property type="match status" value="1"/>
</dbReference>
<proteinExistence type="inferred from homology"/>
<evidence type="ECO:0000256" key="5">
    <source>
        <dbReference type="RuleBase" id="RU000489"/>
    </source>
</evidence>
<keyword evidence="3 5" id="KW-0378">Hydrolase</keyword>
<evidence type="ECO:0000256" key="4">
    <source>
        <dbReference type="ARBA" id="ARBA00023295"/>
    </source>
</evidence>
<accession>A0A927D0H1</accession>
<dbReference type="PANTHER" id="PTHR11177:SF317">
    <property type="entry name" value="CHITINASE 12-RELATED"/>
    <property type="match status" value="1"/>
</dbReference>
<dbReference type="Proteomes" id="UP000602076">
    <property type="component" value="Unassembled WGS sequence"/>
</dbReference>
<comment type="catalytic activity">
    <reaction evidence="1">
        <text>Random endo-hydrolysis of N-acetyl-beta-D-glucosaminide (1-&gt;4)-beta-linkages in chitin and chitodextrins.</text>
        <dbReference type="EC" id="3.2.1.14"/>
    </reaction>
</comment>
<dbReference type="PROSITE" id="PS01095">
    <property type="entry name" value="GH18_1"/>
    <property type="match status" value="1"/>
</dbReference>
<dbReference type="GO" id="GO:0005975">
    <property type="term" value="P:carbohydrate metabolic process"/>
    <property type="evidence" value="ECO:0007669"/>
    <property type="project" value="InterPro"/>
</dbReference>
<dbReference type="Gene3D" id="3.20.20.80">
    <property type="entry name" value="Glycosidases"/>
    <property type="match status" value="1"/>
</dbReference>
<dbReference type="InterPro" id="IPR001579">
    <property type="entry name" value="Glyco_hydro_18_chit_AS"/>
</dbReference>
<feature type="transmembrane region" description="Helical" evidence="7">
    <location>
        <begin position="6"/>
        <end position="26"/>
    </location>
</feature>
<dbReference type="InterPro" id="IPR001223">
    <property type="entry name" value="Glyco_hydro18_cat"/>
</dbReference>
<dbReference type="InterPro" id="IPR017853">
    <property type="entry name" value="GH"/>
</dbReference>
<evidence type="ECO:0000313" key="9">
    <source>
        <dbReference type="EMBL" id="MBD3109200.1"/>
    </source>
</evidence>
<evidence type="ECO:0000256" key="3">
    <source>
        <dbReference type="ARBA" id="ARBA00022801"/>
    </source>
</evidence>
<dbReference type="SMART" id="SM00636">
    <property type="entry name" value="Glyco_18"/>
    <property type="match status" value="1"/>
</dbReference>
<evidence type="ECO:0000313" key="10">
    <source>
        <dbReference type="Proteomes" id="UP000602076"/>
    </source>
</evidence>
<organism evidence="9 10">
    <name type="scientific">Peribacillus faecalis</name>
    <dbReference type="NCBI Taxonomy" id="2772559"/>
    <lineage>
        <taxon>Bacteria</taxon>
        <taxon>Bacillati</taxon>
        <taxon>Bacillota</taxon>
        <taxon>Bacilli</taxon>
        <taxon>Bacillales</taxon>
        <taxon>Bacillaceae</taxon>
        <taxon>Peribacillus</taxon>
    </lineage>
</organism>
<comment type="caution">
    <text evidence="9">The sequence shown here is derived from an EMBL/GenBank/DDBJ whole genome shotgun (WGS) entry which is preliminary data.</text>
</comment>
<dbReference type="GO" id="GO:0008843">
    <property type="term" value="F:endochitinase activity"/>
    <property type="evidence" value="ECO:0007669"/>
    <property type="project" value="UniProtKB-EC"/>
</dbReference>
<dbReference type="GO" id="GO:0008061">
    <property type="term" value="F:chitin binding"/>
    <property type="evidence" value="ECO:0007669"/>
    <property type="project" value="InterPro"/>
</dbReference>
<keyword evidence="7" id="KW-1133">Transmembrane helix</keyword>
<protein>
    <recommendedName>
        <fullName evidence="2">chitinase</fullName>
        <ecNumber evidence="2">3.2.1.14</ecNumber>
    </recommendedName>
</protein>
<dbReference type="InterPro" id="IPR050314">
    <property type="entry name" value="Glycosyl_Hydrlase_18"/>
</dbReference>
<evidence type="ECO:0000259" key="8">
    <source>
        <dbReference type="PROSITE" id="PS51910"/>
    </source>
</evidence>
<dbReference type="SUPFAM" id="SSF51445">
    <property type="entry name" value="(Trans)glycosidases"/>
    <property type="match status" value="1"/>
</dbReference>
<keyword evidence="10" id="KW-1185">Reference proteome</keyword>
<dbReference type="Pfam" id="PF00704">
    <property type="entry name" value="Glyco_hydro_18"/>
    <property type="match status" value="1"/>
</dbReference>
<dbReference type="EC" id="3.2.1.14" evidence="2"/>
<keyword evidence="4 5" id="KW-0326">Glycosidase</keyword>
<evidence type="ECO:0000256" key="1">
    <source>
        <dbReference type="ARBA" id="ARBA00000822"/>
    </source>
</evidence>